<accession>A0A8S5MXR8</accession>
<feature type="region of interest" description="Disordered" evidence="1">
    <location>
        <begin position="1"/>
        <end position="27"/>
    </location>
</feature>
<dbReference type="EMBL" id="BK015009">
    <property type="protein sequence ID" value="DAD86927.1"/>
    <property type="molecule type" value="Genomic_DNA"/>
</dbReference>
<evidence type="ECO:0000256" key="1">
    <source>
        <dbReference type="SAM" id="MobiDB-lite"/>
    </source>
</evidence>
<reference evidence="2" key="1">
    <citation type="journal article" date="2021" name="Proc. Natl. Acad. Sci. U.S.A.">
        <title>A Catalog of Tens of Thousands of Viruses from Human Metagenomes Reveals Hidden Associations with Chronic Diseases.</title>
        <authorList>
            <person name="Tisza M.J."/>
            <person name="Buck C.B."/>
        </authorList>
    </citation>
    <scope>NUCLEOTIDE SEQUENCE</scope>
    <source>
        <strain evidence="2">Ctio73</strain>
    </source>
</reference>
<proteinExistence type="predicted"/>
<name>A0A8S5MXR8_9CAUD</name>
<protein>
    <submittedName>
        <fullName evidence="2">Head-tail joining protein</fullName>
    </submittedName>
</protein>
<evidence type="ECO:0000313" key="2">
    <source>
        <dbReference type="EMBL" id="DAD86927.1"/>
    </source>
</evidence>
<organism evidence="2">
    <name type="scientific">Siphoviridae sp. ctio73</name>
    <dbReference type="NCBI Taxonomy" id="2826435"/>
    <lineage>
        <taxon>Viruses</taxon>
        <taxon>Duplodnaviria</taxon>
        <taxon>Heunggongvirae</taxon>
        <taxon>Uroviricota</taxon>
        <taxon>Caudoviricetes</taxon>
    </lineage>
</organism>
<sequence>MLSGYVPVTRRRRGPASKDQYGNPVPGQWENVALPPAVFAPATSTEPISAGAMPVTVPAALYWRNTTIDVTAEDHLIVDGIEYRVGGRPSPYPKGTVVQIRANEDKVSE</sequence>